<evidence type="ECO:0000256" key="1">
    <source>
        <dbReference type="SAM" id="MobiDB-lite"/>
    </source>
</evidence>
<protein>
    <submittedName>
        <fullName evidence="2">Uncharacterized protein</fullName>
    </submittedName>
</protein>
<organism evidence="2 3">
    <name type="scientific">Ascobolus immersus RN42</name>
    <dbReference type="NCBI Taxonomy" id="1160509"/>
    <lineage>
        <taxon>Eukaryota</taxon>
        <taxon>Fungi</taxon>
        <taxon>Dikarya</taxon>
        <taxon>Ascomycota</taxon>
        <taxon>Pezizomycotina</taxon>
        <taxon>Pezizomycetes</taxon>
        <taxon>Pezizales</taxon>
        <taxon>Ascobolaceae</taxon>
        <taxon>Ascobolus</taxon>
    </lineage>
</organism>
<gene>
    <name evidence="2" type="ORF">BJ508DRAFT_327925</name>
</gene>
<reference evidence="2 3" key="1">
    <citation type="journal article" date="2018" name="Nat. Ecol. Evol.">
        <title>Pezizomycetes genomes reveal the molecular basis of ectomycorrhizal truffle lifestyle.</title>
        <authorList>
            <person name="Murat C."/>
            <person name="Payen T."/>
            <person name="Noel B."/>
            <person name="Kuo A."/>
            <person name="Morin E."/>
            <person name="Chen J."/>
            <person name="Kohler A."/>
            <person name="Krizsan K."/>
            <person name="Balestrini R."/>
            <person name="Da Silva C."/>
            <person name="Montanini B."/>
            <person name="Hainaut M."/>
            <person name="Levati E."/>
            <person name="Barry K.W."/>
            <person name="Belfiori B."/>
            <person name="Cichocki N."/>
            <person name="Clum A."/>
            <person name="Dockter R.B."/>
            <person name="Fauchery L."/>
            <person name="Guy J."/>
            <person name="Iotti M."/>
            <person name="Le Tacon F."/>
            <person name="Lindquist E.A."/>
            <person name="Lipzen A."/>
            <person name="Malagnac F."/>
            <person name="Mello A."/>
            <person name="Molinier V."/>
            <person name="Miyauchi S."/>
            <person name="Poulain J."/>
            <person name="Riccioni C."/>
            <person name="Rubini A."/>
            <person name="Sitrit Y."/>
            <person name="Splivallo R."/>
            <person name="Traeger S."/>
            <person name="Wang M."/>
            <person name="Zifcakova L."/>
            <person name="Wipf D."/>
            <person name="Zambonelli A."/>
            <person name="Paolocci F."/>
            <person name="Nowrousian M."/>
            <person name="Ottonello S."/>
            <person name="Baldrian P."/>
            <person name="Spatafora J.W."/>
            <person name="Henrissat B."/>
            <person name="Nagy L.G."/>
            <person name="Aury J.M."/>
            <person name="Wincker P."/>
            <person name="Grigoriev I.V."/>
            <person name="Bonfante P."/>
            <person name="Martin F.M."/>
        </authorList>
    </citation>
    <scope>NUCLEOTIDE SEQUENCE [LARGE SCALE GENOMIC DNA]</scope>
    <source>
        <strain evidence="2 3">RN42</strain>
    </source>
</reference>
<sequence>MGSYWSSPASNHPESPKPPVKKEPQSPINPLSTIQLQTNLQYPSVCDLHLPPDDEYPEIPYPYLPIELQLQTLDRFFCLEVSPLDAEPFIWNTIGLPLKRELCQWAKKREVNKNIYPHGCNVSVDWEQETPGTRMSPEEELEAAQWMYDGFLLLRQAYKAIQDALEVGIGRSLTEDEISFVWYVPAFSDPKREGFLPNYWFPLKEPYLKEGEVLELGAIAVEETRIHKVIRAHFPSVV</sequence>
<name>A0A3N4I1B5_ASCIM</name>
<dbReference type="AlphaFoldDB" id="A0A3N4I1B5"/>
<evidence type="ECO:0000313" key="2">
    <source>
        <dbReference type="EMBL" id="RPA79873.1"/>
    </source>
</evidence>
<feature type="region of interest" description="Disordered" evidence="1">
    <location>
        <begin position="1"/>
        <end position="29"/>
    </location>
</feature>
<dbReference type="EMBL" id="ML119694">
    <property type="protein sequence ID" value="RPA79873.1"/>
    <property type="molecule type" value="Genomic_DNA"/>
</dbReference>
<feature type="compositionally biased region" description="Polar residues" evidence="1">
    <location>
        <begin position="1"/>
        <end position="12"/>
    </location>
</feature>
<proteinExistence type="predicted"/>
<evidence type="ECO:0000313" key="3">
    <source>
        <dbReference type="Proteomes" id="UP000275078"/>
    </source>
</evidence>
<keyword evidence="3" id="KW-1185">Reference proteome</keyword>
<dbReference type="Proteomes" id="UP000275078">
    <property type="component" value="Unassembled WGS sequence"/>
</dbReference>
<accession>A0A3N4I1B5</accession>